<dbReference type="Proteomes" id="UP001606302">
    <property type="component" value="Unassembled WGS sequence"/>
</dbReference>
<comment type="caution">
    <text evidence="3">The sequence shown here is derived from an EMBL/GenBank/DDBJ whole genome shotgun (WGS) entry which is preliminary data.</text>
</comment>
<dbReference type="InterPro" id="IPR052216">
    <property type="entry name" value="CRISPR_Csm3_endoribonuclease"/>
</dbReference>
<evidence type="ECO:0000256" key="1">
    <source>
        <dbReference type="ARBA" id="ARBA00023118"/>
    </source>
</evidence>
<organism evidence="3 4">
    <name type="scientific">Pelomonas lactea</name>
    <dbReference type="NCBI Taxonomy" id="3299030"/>
    <lineage>
        <taxon>Bacteria</taxon>
        <taxon>Pseudomonadati</taxon>
        <taxon>Pseudomonadota</taxon>
        <taxon>Betaproteobacteria</taxon>
        <taxon>Burkholderiales</taxon>
        <taxon>Sphaerotilaceae</taxon>
        <taxon>Roseateles</taxon>
    </lineage>
</organism>
<dbReference type="PANTHER" id="PTHR35579">
    <property type="entry name" value="CRISPR SYSTEM CMS ENDORIBONUCLEASE CSM3"/>
    <property type="match status" value="1"/>
</dbReference>
<protein>
    <submittedName>
        <fullName evidence="3">RAMP superfamily CRISPR-associated protein</fullName>
    </submittedName>
</protein>
<dbReference type="InterPro" id="IPR005537">
    <property type="entry name" value="RAMP_III_fam"/>
</dbReference>
<keyword evidence="4" id="KW-1185">Reference proteome</keyword>
<dbReference type="RefSeq" id="WP_394512961.1">
    <property type="nucleotide sequence ID" value="NZ_JBIGHX010000007.1"/>
</dbReference>
<sequence length="198" mass="21308">MMDVSLIRIEARMTLASALHIGAAGTAAVGAKEVPTARGGIDDMPYIPGSSIKGRMRALLARVELREWMPHAGDPLVALFGTHGVRGALSFWDCPLDADWLTDRQAALQAVTQVRCDLQDGGRVRTREVVPAGAPFVFRLGLSMRRADGLDTVLAGLRMLEWEGLGAGTSRGMGRVRFTALRVDGQSAQERLDRIGAD</sequence>
<evidence type="ECO:0000259" key="2">
    <source>
        <dbReference type="Pfam" id="PF03787"/>
    </source>
</evidence>
<proteinExistence type="predicted"/>
<feature type="domain" description="CRISPR type III-associated protein" evidence="2">
    <location>
        <begin position="14"/>
        <end position="177"/>
    </location>
</feature>
<keyword evidence="1" id="KW-0051">Antiviral defense</keyword>
<reference evidence="3 4" key="1">
    <citation type="submission" date="2024-08" db="EMBL/GenBank/DDBJ databases">
        <authorList>
            <person name="Lu H."/>
        </authorList>
    </citation>
    <scope>NUCLEOTIDE SEQUENCE [LARGE SCALE GENOMIC DNA]</scope>
    <source>
        <strain evidence="3 4">DXS20W</strain>
    </source>
</reference>
<accession>A0ABW7GP79</accession>
<dbReference type="Pfam" id="PF03787">
    <property type="entry name" value="RAMPs"/>
    <property type="match status" value="1"/>
</dbReference>
<evidence type="ECO:0000313" key="3">
    <source>
        <dbReference type="EMBL" id="MFG6463777.1"/>
    </source>
</evidence>
<name>A0ABW7GP79_9BURK</name>
<dbReference type="EMBL" id="JBIGHX010000007">
    <property type="protein sequence ID" value="MFG6463777.1"/>
    <property type="molecule type" value="Genomic_DNA"/>
</dbReference>
<evidence type="ECO:0000313" key="4">
    <source>
        <dbReference type="Proteomes" id="UP001606302"/>
    </source>
</evidence>
<dbReference type="PANTHER" id="PTHR35579:SF6">
    <property type="entry name" value="DUF324 DOMAIN-CONTAINING PROTEIN"/>
    <property type="match status" value="1"/>
</dbReference>
<gene>
    <name evidence="3" type="ORF">ACG04Q_19540</name>
</gene>